<dbReference type="InterPro" id="IPR036271">
    <property type="entry name" value="Tet_transcr_reg_TetR-rel_C_sf"/>
</dbReference>
<dbReference type="InterPro" id="IPR041583">
    <property type="entry name" value="TetR_C_31"/>
</dbReference>
<evidence type="ECO:0000256" key="2">
    <source>
        <dbReference type="PROSITE-ProRule" id="PRU00335"/>
    </source>
</evidence>
<dbReference type="SUPFAM" id="SSF46689">
    <property type="entry name" value="Homeodomain-like"/>
    <property type="match status" value="1"/>
</dbReference>
<dbReference type="InterPro" id="IPR001647">
    <property type="entry name" value="HTH_TetR"/>
</dbReference>
<dbReference type="PROSITE" id="PS50977">
    <property type="entry name" value="HTH_TETR_2"/>
    <property type="match status" value="1"/>
</dbReference>
<gene>
    <name evidence="4" type="ORF">EXE58_01835</name>
</gene>
<feature type="DNA-binding region" description="H-T-H motif" evidence="2">
    <location>
        <begin position="38"/>
        <end position="57"/>
    </location>
</feature>
<dbReference type="Pfam" id="PF00440">
    <property type="entry name" value="TetR_N"/>
    <property type="match status" value="1"/>
</dbReference>
<sequence>MSSVTPERAVSDDLTPRRREILEAATSVLARAGLRGLTHRAVDREAGLAEGSTSAYFRSSDSLRGALADFVARQLAGDVRELSDQLTAGGPDSGRVVSATARLFDSWLEDPDLLRARLELTVAATRDEELASRFLVWRGDLVAAVDRVLAARRTEPPGVAPAPSAETLVAALDGVLVAALLKHPERRQGFVRESVDQLLSPLDEAR</sequence>
<evidence type="ECO:0000256" key="1">
    <source>
        <dbReference type="ARBA" id="ARBA00023125"/>
    </source>
</evidence>
<dbReference type="GO" id="GO:0003677">
    <property type="term" value="F:DNA binding"/>
    <property type="evidence" value="ECO:0007669"/>
    <property type="project" value="UniProtKB-UniRule"/>
</dbReference>
<dbReference type="EMBL" id="CP038436">
    <property type="protein sequence ID" value="QBX54335.1"/>
    <property type="molecule type" value="Genomic_DNA"/>
</dbReference>
<evidence type="ECO:0000313" key="5">
    <source>
        <dbReference type="Proteomes" id="UP000294853"/>
    </source>
</evidence>
<organism evidence="4 5">
    <name type="scientific">Nocardioides seonyuensis</name>
    <dbReference type="NCBI Taxonomy" id="2518371"/>
    <lineage>
        <taxon>Bacteria</taxon>
        <taxon>Bacillati</taxon>
        <taxon>Actinomycetota</taxon>
        <taxon>Actinomycetes</taxon>
        <taxon>Propionibacteriales</taxon>
        <taxon>Nocardioidaceae</taxon>
        <taxon>Nocardioides</taxon>
    </lineage>
</organism>
<dbReference type="Pfam" id="PF17940">
    <property type="entry name" value="TetR_C_31"/>
    <property type="match status" value="1"/>
</dbReference>
<dbReference type="AlphaFoldDB" id="A0A4P7IBC0"/>
<protein>
    <submittedName>
        <fullName evidence="4">TetR family transcriptional regulator</fullName>
    </submittedName>
</protein>
<proteinExistence type="predicted"/>
<feature type="domain" description="HTH tetR-type" evidence="3">
    <location>
        <begin position="15"/>
        <end position="75"/>
    </location>
</feature>
<keyword evidence="5" id="KW-1185">Reference proteome</keyword>
<keyword evidence="1 2" id="KW-0238">DNA-binding</keyword>
<dbReference type="InterPro" id="IPR009057">
    <property type="entry name" value="Homeodomain-like_sf"/>
</dbReference>
<accession>A0A4P7IBC0</accession>
<reference evidence="4 5" key="1">
    <citation type="submission" date="2019-03" db="EMBL/GenBank/DDBJ databases">
        <title>Three New Species of Nocardioides, Nocardioides euryhalodurans sp. nov., Nocardioides seonyuensis sp. nov. and Nocardioides eburneoflavus sp. nov. Iolated from Soil.</title>
        <authorList>
            <person name="Roh S.G."/>
            <person name="Lee C."/>
            <person name="Kim M.-K."/>
            <person name="Kim S.B."/>
        </authorList>
    </citation>
    <scope>NUCLEOTIDE SEQUENCE [LARGE SCALE GENOMIC DNA]</scope>
    <source>
        <strain evidence="4 5">MMS17-SY207-3</strain>
    </source>
</reference>
<evidence type="ECO:0000259" key="3">
    <source>
        <dbReference type="PROSITE" id="PS50977"/>
    </source>
</evidence>
<evidence type="ECO:0000313" key="4">
    <source>
        <dbReference type="EMBL" id="QBX54335.1"/>
    </source>
</evidence>
<dbReference type="KEGG" id="nsn:EXE58_01835"/>
<dbReference type="OrthoDB" id="7506349at2"/>
<dbReference type="Gene3D" id="1.10.357.10">
    <property type="entry name" value="Tetracycline Repressor, domain 2"/>
    <property type="match status" value="1"/>
</dbReference>
<name>A0A4P7IBC0_9ACTN</name>
<dbReference type="SUPFAM" id="SSF48498">
    <property type="entry name" value="Tetracyclin repressor-like, C-terminal domain"/>
    <property type="match status" value="1"/>
</dbReference>
<dbReference type="Proteomes" id="UP000294853">
    <property type="component" value="Chromosome"/>
</dbReference>